<keyword evidence="2" id="KW-1133">Transmembrane helix</keyword>
<keyword evidence="4" id="KW-1185">Reference proteome</keyword>
<sequence>MTQEPMLGEVVRRLDRMEEMLRELVSVQVYTRDQRETDRRIEATEKRIQLLERRMEDMAEEKDVQALERRVEDAAKQSGTNIRQAIFSGLIPGVLFLITILIQISQARGGN</sequence>
<keyword evidence="2" id="KW-0472">Membrane</keyword>
<dbReference type="Proteomes" id="UP000680206">
    <property type="component" value="Unassembled WGS sequence"/>
</dbReference>
<name>A0ABS3RSU9_9ACTN</name>
<accession>A0ABS3RSU9</accession>
<keyword evidence="1" id="KW-0175">Coiled coil</keyword>
<dbReference type="RefSeq" id="WP_208242853.1">
    <property type="nucleotide sequence ID" value="NZ_JAGEPF010000012.1"/>
</dbReference>
<keyword evidence="2" id="KW-0812">Transmembrane</keyword>
<dbReference type="EMBL" id="JAGEPF010000012">
    <property type="protein sequence ID" value="MBO2459832.1"/>
    <property type="molecule type" value="Genomic_DNA"/>
</dbReference>
<evidence type="ECO:0000313" key="3">
    <source>
        <dbReference type="EMBL" id="MBO2459832.1"/>
    </source>
</evidence>
<feature type="coiled-coil region" evidence="1">
    <location>
        <begin position="34"/>
        <end position="77"/>
    </location>
</feature>
<evidence type="ECO:0000256" key="1">
    <source>
        <dbReference type="SAM" id="Coils"/>
    </source>
</evidence>
<organism evidence="3 4">
    <name type="scientific">Actinomadura violacea</name>
    <dbReference type="NCBI Taxonomy" id="2819934"/>
    <lineage>
        <taxon>Bacteria</taxon>
        <taxon>Bacillati</taxon>
        <taxon>Actinomycetota</taxon>
        <taxon>Actinomycetes</taxon>
        <taxon>Streptosporangiales</taxon>
        <taxon>Thermomonosporaceae</taxon>
        <taxon>Actinomadura</taxon>
    </lineage>
</organism>
<evidence type="ECO:0000313" key="4">
    <source>
        <dbReference type="Proteomes" id="UP000680206"/>
    </source>
</evidence>
<protein>
    <submittedName>
        <fullName evidence="3">Uncharacterized protein</fullName>
    </submittedName>
</protein>
<evidence type="ECO:0000256" key="2">
    <source>
        <dbReference type="SAM" id="Phobius"/>
    </source>
</evidence>
<feature type="transmembrane region" description="Helical" evidence="2">
    <location>
        <begin position="85"/>
        <end position="104"/>
    </location>
</feature>
<reference evidence="3 4" key="1">
    <citation type="submission" date="2021-03" db="EMBL/GenBank/DDBJ databases">
        <title>Actinomadura violae sp. nov., isolated from lichen in Thailand.</title>
        <authorList>
            <person name="Kanchanasin P."/>
            <person name="Saeng-In P."/>
            <person name="Phongsopitanun W."/>
            <person name="Yuki M."/>
            <person name="Kudo T."/>
            <person name="Ohkuma M."/>
            <person name="Tanasupawat S."/>
        </authorList>
    </citation>
    <scope>NUCLEOTIDE SEQUENCE [LARGE SCALE GENOMIC DNA]</scope>
    <source>
        <strain evidence="3 4">LCR2-06</strain>
    </source>
</reference>
<proteinExistence type="predicted"/>
<gene>
    <name evidence="3" type="ORF">J4709_19820</name>
</gene>
<comment type="caution">
    <text evidence="3">The sequence shown here is derived from an EMBL/GenBank/DDBJ whole genome shotgun (WGS) entry which is preliminary data.</text>
</comment>